<sequence>MARSTSGSLVQGITACPLSVKNNRRDHLLAGRREAKMRWSNTDSLLYISVPYSL</sequence>
<dbReference type="AlphaFoldDB" id="A0A5N5WFW1"/>
<name>A0A5N5WFW1_9EURO</name>
<reference evidence="1 2" key="1">
    <citation type="submission" date="2019-04" db="EMBL/GenBank/DDBJ databases">
        <title>Friends and foes A comparative genomics study of 23 Aspergillus species from section Flavi.</title>
        <authorList>
            <consortium name="DOE Joint Genome Institute"/>
            <person name="Kjaerbolling I."/>
            <person name="Vesth T."/>
            <person name="Frisvad J.C."/>
            <person name="Nybo J.L."/>
            <person name="Theobald S."/>
            <person name="Kildgaard S."/>
            <person name="Isbrandt T."/>
            <person name="Kuo A."/>
            <person name="Sato A."/>
            <person name="Lyhne E.K."/>
            <person name="Kogle M.E."/>
            <person name="Wiebenga A."/>
            <person name="Kun R.S."/>
            <person name="Lubbers R.J."/>
            <person name="Makela M.R."/>
            <person name="Barry K."/>
            <person name="Chovatia M."/>
            <person name="Clum A."/>
            <person name="Daum C."/>
            <person name="Haridas S."/>
            <person name="He G."/>
            <person name="LaButti K."/>
            <person name="Lipzen A."/>
            <person name="Mondo S."/>
            <person name="Riley R."/>
            <person name="Salamov A."/>
            <person name="Simmons B.A."/>
            <person name="Magnuson J.K."/>
            <person name="Henrissat B."/>
            <person name="Mortensen U.H."/>
            <person name="Larsen T.O."/>
            <person name="Devries R.P."/>
            <person name="Grigoriev I.V."/>
            <person name="Machida M."/>
            <person name="Baker S.E."/>
            <person name="Andersen M.R."/>
        </authorList>
    </citation>
    <scope>NUCLEOTIDE SEQUENCE [LARGE SCALE GENOMIC DNA]</scope>
    <source>
        <strain evidence="1 2">CBS 151.66</strain>
    </source>
</reference>
<evidence type="ECO:0000313" key="1">
    <source>
        <dbReference type="EMBL" id="KAB8067038.1"/>
    </source>
</evidence>
<proteinExistence type="predicted"/>
<evidence type="ECO:0000313" key="2">
    <source>
        <dbReference type="Proteomes" id="UP000326565"/>
    </source>
</evidence>
<keyword evidence="2" id="KW-1185">Reference proteome</keyword>
<accession>A0A5N5WFW1</accession>
<protein>
    <submittedName>
        <fullName evidence="1">Uncharacterized protein</fullName>
    </submittedName>
</protein>
<dbReference type="Proteomes" id="UP000326565">
    <property type="component" value="Unassembled WGS sequence"/>
</dbReference>
<dbReference type="PROSITE" id="PS51257">
    <property type="entry name" value="PROKAR_LIPOPROTEIN"/>
    <property type="match status" value="1"/>
</dbReference>
<organism evidence="1 2">
    <name type="scientific">Aspergillus leporis</name>
    <dbReference type="NCBI Taxonomy" id="41062"/>
    <lineage>
        <taxon>Eukaryota</taxon>
        <taxon>Fungi</taxon>
        <taxon>Dikarya</taxon>
        <taxon>Ascomycota</taxon>
        <taxon>Pezizomycotina</taxon>
        <taxon>Eurotiomycetes</taxon>
        <taxon>Eurotiomycetidae</taxon>
        <taxon>Eurotiales</taxon>
        <taxon>Aspergillaceae</taxon>
        <taxon>Aspergillus</taxon>
        <taxon>Aspergillus subgen. Circumdati</taxon>
    </lineage>
</organism>
<dbReference type="EMBL" id="ML732656">
    <property type="protein sequence ID" value="KAB8067038.1"/>
    <property type="molecule type" value="Genomic_DNA"/>
</dbReference>
<gene>
    <name evidence="1" type="ORF">BDV29DRAFT_186899</name>
</gene>